<accession>A0A839QJF1</accession>
<evidence type="ECO:0000256" key="10">
    <source>
        <dbReference type="PIRSR" id="PIRSR000445-2"/>
    </source>
</evidence>
<name>A0A839QJF1_9MICC</name>
<comment type="function">
    <text evidence="8">Catalyzes the NADPH-dependent reduction of glutamyl-tRNA(Glu) to glutamate 1-semialdehyde (GSA).</text>
</comment>
<comment type="catalytic activity">
    <reaction evidence="7 8 13">
        <text>(S)-4-amino-5-oxopentanoate + tRNA(Glu) + NADP(+) = L-glutamyl-tRNA(Glu) + NADPH + H(+)</text>
        <dbReference type="Rhea" id="RHEA:12344"/>
        <dbReference type="Rhea" id="RHEA-COMP:9663"/>
        <dbReference type="Rhea" id="RHEA-COMP:9680"/>
        <dbReference type="ChEBI" id="CHEBI:15378"/>
        <dbReference type="ChEBI" id="CHEBI:57501"/>
        <dbReference type="ChEBI" id="CHEBI:57783"/>
        <dbReference type="ChEBI" id="CHEBI:58349"/>
        <dbReference type="ChEBI" id="CHEBI:78442"/>
        <dbReference type="ChEBI" id="CHEBI:78520"/>
        <dbReference type="EC" id="1.2.1.70"/>
    </reaction>
</comment>
<keyword evidence="4 8" id="KW-0521">NADP</keyword>
<evidence type="ECO:0000256" key="1">
    <source>
        <dbReference type="ARBA" id="ARBA00005059"/>
    </source>
</evidence>
<dbReference type="InterPro" id="IPR015895">
    <property type="entry name" value="4pyrrol_synth_GluRdtase_N"/>
</dbReference>
<evidence type="ECO:0000256" key="6">
    <source>
        <dbReference type="ARBA" id="ARBA00023244"/>
    </source>
</evidence>
<dbReference type="RefSeq" id="WP_183512099.1">
    <property type="nucleotide sequence ID" value="NZ_BAABGK010000033.1"/>
</dbReference>
<dbReference type="SUPFAM" id="SSF69075">
    <property type="entry name" value="Glutamyl tRNA-reductase dimerization domain"/>
    <property type="match status" value="1"/>
</dbReference>
<evidence type="ECO:0000259" key="17">
    <source>
        <dbReference type="Pfam" id="PF05201"/>
    </source>
</evidence>
<feature type="region of interest" description="Disordered" evidence="14">
    <location>
        <begin position="422"/>
        <end position="442"/>
    </location>
</feature>
<dbReference type="Pfam" id="PF05201">
    <property type="entry name" value="GlutR_N"/>
    <property type="match status" value="1"/>
</dbReference>
<dbReference type="NCBIfam" id="TIGR01035">
    <property type="entry name" value="hemA"/>
    <property type="match status" value="1"/>
</dbReference>
<comment type="miscellaneous">
    <text evidence="8">During catalysis, the active site Cys acts as a nucleophile attacking the alpha-carbonyl group of tRNA-bound glutamate with the formation of a thioester intermediate between enzyme and glutamate, and the concomitant release of tRNA(Glu). The thioester intermediate is finally reduced by direct hydride transfer from NADPH, to form the product GSA.</text>
</comment>
<dbReference type="Pfam" id="PF00745">
    <property type="entry name" value="GlutR_dimer"/>
    <property type="match status" value="1"/>
</dbReference>
<feature type="active site" description="Nucleophile" evidence="8 9">
    <location>
        <position position="48"/>
    </location>
</feature>
<evidence type="ECO:0000256" key="8">
    <source>
        <dbReference type="HAMAP-Rule" id="MF_00087"/>
    </source>
</evidence>
<keyword evidence="19" id="KW-1185">Reference proteome</keyword>
<reference evidence="18 19" key="1">
    <citation type="submission" date="2020-08" db="EMBL/GenBank/DDBJ databases">
        <title>Sequencing the genomes of 1000 actinobacteria strains.</title>
        <authorList>
            <person name="Klenk H.-P."/>
        </authorList>
    </citation>
    <scope>NUCLEOTIDE SEQUENCE [LARGE SCALE GENOMIC DNA]</scope>
    <source>
        <strain evidence="18 19">DSM 22826</strain>
    </source>
</reference>
<dbReference type="EC" id="1.2.1.70" evidence="3 8"/>
<dbReference type="Gene3D" id="3.40.50.720">
    <property type="entry name" value="NAD(P)-binding Rossmann-like Domain"/>
    <property type="match status" value="1"/>
</dbReference>
<dbReference type="InterPro" id="IPR006151">
    <property type="entry name" value="Shikm_DH/Glu-tRNA_Rdtase"/>
</dbReference>
<dbReference type="EMBL" id="JACHVS010000002">
    <property type="protein sequence ID" value="MBB2996538.1"/>
    <property type="molecule type" value="Genomic_DNA"/>
</dbReference>
<feature type="binding site" evidence="8 10">
    <location>
        <begin position="115"/>
        <end position="117"/>
    </location>
    <ligand>
        <name>substrate</name>
    </ligand>
</feature>
<evidence type="ECO:0000259" key="15">
    <source>
        <dbReference type="Pfam" id="PF00745"/>
    </source>
</evidence>
<dbReference type="AlphaFoldDB" id="A0A839QJF1"/>
<dbReference type="HAMAP" id="MF_00087">
    <property type="entry name" value="Glu_tRNA_reductase"/>
    <property type="match status" value="1"/>
</dbReference>
<dbReference type="InterPro" id="IPR036291">
    <property type="entry name" value="NAD(P)-bd_dom_sf"/>
</dbReference>
<evidence type="ECO:0000259" key="16">
    <source>
        <dbReference type="Pfam" id="PF01488"/>
    </source>
</evidence>
<organism evidence="18 19">
    <name type="scientific">Paeniglutamicibacter cryotolerans</name>
    <dbReference type="NCBI Taxonomy" id="670079"/>
    <lineage>
        <taxon>Bacteria</taxon>
        <taxon>Bacillati</taxon>
        <taxon>Actinomycetota</taxon>
        <taxon>Actinomycetes</taxon>
        <taxon>Micrococcales</taxon>
        <taxon>Micrococcaceae</taxon>
        <taxon>Paeniglutamicibacter</taxon>
    </lineage>
</organism>
<dbReference type="Proteomes" id="UP000523000">
    <property type="component" value="Unassembled WGS sequence"/>
</dbReference>
<evidence type="ECO:0000256" key="2">
    <source>
        <dbReference type="ARBA" id="ARBA00005916"/>
    </source>
</evidence>
<evidence type="ECO:0000256" key="11">
    <source>
        <dbReference type="PIRSR" id="PIRSR000445-3"/>
    </source>
</evidence>
<dbReference type="Pfam" id="PF01488">
    <property type="entry name" value="Shikimate_DH"/>
    <property type="match status" value="1"/>
</dbReference>
<evidence type="ECO:0000256" key="14">
    <source>
        <dbReference type="SAM" id="MobiDB-lite"/>
    </source>
</evidence>
<dbReference type="GO" id="GO:0008883">
    <property type="term" value="F:glutamyl-tRNA reductase activity"/>
    <property type="evidence" value="ECO:0007669"/>
    <property type="project" value="UniProtKB-UniRule"/>
</dbReference>
<feature type="binding site" evidence="8 11">
    <location>
        <begin position="192"/>
        <end position="197"/>
    </location>
    <ligand>
        <name>NADP(+)</name>
        <dbReference type="ChEBI" id="CHEBI:58349"/>
    </ligand>
</feature>
<evidence type="ECO:0000313" key="18">
    <source>
        <dbReference type="EMBL" id="MBB2996538.1"/>
    </source>
</evidence>
<dbReference type="InterPro" id="IPR036453">
    <property type="entry name" value="GluRdtase_dimer_dom_sf"/>
</dbReference>
<dbReference type="GO" id="GO:0050661">
    <property type="term" value="F:NADP binding"/>
    <property type="evidence" value="ECO:0007669"/>
    <property type="project" value="InterPro"/>
</dbReference>
<dbReference type="NCBIfam" id="NF000750">
    <property type="entry name" value="PRK00045.3-4"/>
    <property type="match status" value="1"/>
</dbReference>
<dbReference type="InterPro" id="IPR018214">
    <property type="entry name" value="GluRdtase_CS"/>
</dbReference>
<feature type="binding site" evidence="8 10">
    <location>
        <position position="110"/>
    </location>
    <ligand>
        <name>substrate</name>
    </ligand>
</feature>
<dbReference type="PIRSF" id="PIRSF000445">
    <property type="entry name" value="4pyrrol_synth_GluRdtase"/>
    <property type="match status" value="1"/>
</dbReference>
<dbReference type="PANTHER" id="PTHR43013">
    <property type="entry name" value="GLUTAMYL-TRNA REDUCTASE"/>
    <property type="match status" value="1"/>
</dbReference>
<comment type="pathway">
    <text evidence="1 8 13">Porphyrin-containing compound metabolism; protoporphyrin-IX biosynthesis; 5-aminolevulinate from L-glutamyl-tRNA(Glu): step 1/2.</text>
</comment>
<comment type="domain">
    <text evidence="8">Possesses an unusual extended V-shaped dimeric structure with each monomer consisting of three distinct domains arranged along a curved 'spinal' alpha-helix. The N-terminal catalytic domain specifically recognizes the glutamate moiety of the substrate. The second domain is the NADPH-binding domain, and the third C-terminal domain is responsible for dimerization.</text>
</comment>
<dbReference type="GO" id="GO:0019353">
    <property type="term" value="P:protoporphyrinogen IX biosynthetic process from glutamate"/>
    <property type="evidence" value="ECO:0007669"/>
    <property type="project" value="TreeGrafter"/>
</dbReference>
<evidence type="ECO:0000256" key="9">
    <source>
        <dbReference type="PIRSR" id="PIRSR000445-1"/>
    </source>
</evidence>
<evidence type="ECO:0000256" key="13">
    <source>
        <dbReference type="RuleBase" id="RU000584"/>
    </source>
</evidence>
<evidence type="ECO:0000256" key="5">
    <source>
        <dbReference type="ARBA" id="ARBA00023002"/>
    </source>
</evidence>
<feature type="binding site" evidence="8 10">
    <location>
        <begin position="47"/>
        <end position="50"/>
    </location>
    <ligand>
        <name>substrate</name>
    </ligand>
</feature>
<dbReference type="InterPro" id="IPR000343">
    <property type="entry name" value="4pyrrol_synth_GluRdtase"/>
</dbReference>
<feature type="domain" description="Glutamyl-tRNA reductase N-terminal" evidence="17">
    <location>
        <begin position="8"/>
        <end position="157"/>
    </location>
</feature>
<evidence type="ECO:0000256" key="7">
    <source>
        <dbReference type="ARBA" id="ARBA00047464"/>
    </source>
</evidence>
<dbReference type="Gene3D" id="3.30.460.30">
    <property type="entry name" value="Glutamyl-tRNA reductase, N-terminal domain"/>
    <property type="match status" value="1"/>
</dbReference>
<evidence type="ECO:0000256" key="3">
    <source>
        <dbReference type="ARBA" id="ARBA00012970"/>
    </source>
</evidence>
<protein>
    <recommendedName>
        <fullName evidence="3 8">Glutamyl-tRNA reductase</fullName>
        <shortName evidence="8">GluTR</shortName>
        <ecNumber evidence="3 8">1.2.1.70</ecNumber>
    </recommendedName>
</protein>
<comment type="subunit">
    <text evidence="8">Homodimer.</text>
</comment>
<dbReference type="SUPFAM" id="SSF51735">
    <property type="entry name" value="NAD(P)-binding Rossmann-fold domains"/>
    <property type="match status" value="1"/>
</dbReference>
<dbReference type="InterPro" id="IPR015896">
    <property type="entry name" value="4pyrrol_synth_GluRdtase_dimer"/>
</dbReference>
<dbReference type="PANTHER" id="PTHR43013:SF1">
    <property type="entry name" value="GLUTAMYL-TRNA REDUCTASE"/>
    <property type="match status" value="1"/>
</dbReference>
<evidence type="ECO:0000256" key="4">
    <source>
        <dbReference type="ARBA" id="ARBA00022857"/>
    </source>
</evidence>
<dbReference type="PROSITE" id="PS00747">
    <property type="entry name" value="GLUTR"/>
    <property type="match status" value="1"/>
</dbReference>
<proteinExistence type="inferred from homology"/>
<sequence>MVFLSLVASHSDIDLETVAQLSAGASQVASSVLETSAPLNGIVVLSTCNRYEVYCEASGPGEIEAARSAVISQISSASGLSEHVVGCALATKTGQDTVEHLFNVGAGLDSAVIGEREIAGQLRRALIEAQEKRTASGSLVRLFQTASRTAKEVGTRTELGSRGLSIVSVALDLASDLSVSAGWAEKNIVVFGTGAYAGATMALLRERGAHRVGVYSSSGRAETFVSTRGGSAVDEEQLQDALSHADVIIGCSGGDRRLMAADVASLDRAGRPLIAVDLALTHDFDPAFEDLDNVDLITLESVRMAAPVEQAMALRQARQIVQDAATDFAQEQRQRSADAAIVALRKHTQSVLESEVEKVRAQHGCTAAADEVEFAMRRMMRQLLHVPTVRGRELAAEGRTDDYVAALETLYGIQVQAPRAVPAQTPPACPVGEPAAPLREVG</sequence>
<evidence type="ECO:0000313" key="19">
    <source>
        <dbReference type="Proteomes" id="UP000523000"/>
    </source>
</evidence>
<feature type="site" description="Important for activity" evidence="8 12">
    <location>
        <position position="100"/>
    </location>
</feature>
<gene>
    <name evidence="8" type="primary">hemA</name>
    <name evidence="18" type="ORF">E9229_002785</name>
</gene>
<feature type="domain" description="Quinate/shikimate 5-dehydrogenase/glutamyl-tRNA reductase" evidence="16">
    <location>
        <begin position="182"/>
        <end position="302"/>
    </location>
</feature>
<feature type="binding site" evidence="8 10">
    <location>
        <position position="121"/>
    </location>
    <ligand>
        <name>substrate</name>
    </ligand>
</feature>
<evidence type="ECO:0000256" key="12">
    <source>
        <dbReference type="PIRSR" id="PIRSR000445-4"/>
    </source>
</evidence>
<dbReference type="UniPathway" id="UPA00251">
    <property type="reaction ID" value="UER00316"/>
</dbReference>
<comment type="caution">
    <text evidence="18">The sequence shown here is derived from an EMBL/GenBank/DDBJ whole genome shotgun (WGS) entry which is preliminary data.</text>
</comment>
<keyword evidence="6 8" id="KW-0627">Porphyrin biosynthesis</keyword>
<dbReference type="SUPFAM" id="SSF69742">
    <property type="entry name" value="Glutamyl tRNA-reductase catalytic, N-terminal domain"/>
    <property type="match status" value="1"/>
</dbReference>
<feature type="domain" description="Tetrapyrrole biosynthesis glutamyl-tRNA reductase dimerisation" evidence="15">
    <location>
        <begin position="316"/>
        <end position="412"/>
    </location>
</feature>
<keyword evidence="5 8" id="KW-0560">Oxidoreductase</keyword>
<dbReference type="InterPro" id="IPR036343">
    <property type="entry name" value="GluRdtase_N_sf"/>
</dbReference>
<comment type="similarity">
    <text evidence="2 8 13">Belongs to the glutamyl-tRNA reductase family.</text>
</comment>